<sequence length="144" mass="15061">MGKYEKRHASRLDAALVLLRAVAAIAFFYHGSQKLFGWFGGGGLSGFASYLENLQIPLPYVAACLAAASEVAGALILLAGRAFWALAPLVFTMLVAALTSGRHGYDVQHGGAEYPMTMVVLLIALVLTGPGSLVAIRPSQGGAR</sequence>
<evidence type="ECO:0000256" key="7">
    <source>
        <dbReference type="SAM" id="Phobius"/>
    </source>
</evidence>
<feature type="transmembrane region" description="Helical" evidence="7">
    <location>
        <begin position="58"/>
        <end position="78"/>
    </location>
</feature>
<keyword evidence="6 7" id="KW-0472">Membrane</keyword>
<dbReference type="Proteomes" id="UP001379533">
    <property type="component" value="Chromosome"/>
</dbReference>
<comment type="similarity">
    <text evidence="2">Belongs to the DoxX family.</text>
</comment>
<gene>
    <name evidence="8" type="ORF">LZC95_00350</name>
</gene>
<comment type="subcellular location">
    <subcellularLocation>
        <location evidence="1">Cell membrane</location>
        <topology evidence="1">Multi-pass membrane protein</topology>
    </subcellularLocation>
</comment>
<keyword evidence="5 7" id="KW-1133">Transmembrane helix</keyword>
<evidence type="ECO:0000256" key="6">
    <source>
        <dbReference type="ARBA" id="ARBA00023136"/>
    </source>
</evidence>
<evidence type="ECO:0000313" key="8">
    <source>
        <dbReference type="EMBL" id="WXA95290.1"/>
    </source>
</evidence>
<protein>
    <submittedName>
        <fullName evidence="8">DoxX family protein</fullName>
    </submittedName>
</protein>
<feature type="transmembrane region" description="Helical" evidence="7">
    <location>
        <begin position="114"/>
        <end position="136"/>
    </location>
</feature>
<dbReference type="PANTHER" id="PTHR33452:SF1">
    <property type="entry name" value="INNER MEMBRANE PROTEIN YPHA-RELATED"/>
    <property type="match status" value="1"/>
</dbReference>
<evidence type="ECO:0000256" key="2">
    <source>
        <dbReference type="ARBA" id="ARBA00006679"/>
    </source>
</evidence>
<feature type="transmembrane region" description="Helical" evidence="7">
    <location>
        <begin position="83"/>
        <end position="102"/>
    </location>
</feature>
<dbReference type="Pfam" id="PF07681">
    <property type="entry name" value="DoxX"/>
    <property type="match status" value="1"/>
</dbReference>
<evidence type="ECO:0000256" key="5">
    <source>
        <dbReference type="ARBA" id="ARBA00022989"/>
    </source>
</evidence>
<feature type="transmembrane region" description="Helical" evidence="7">
    <location>
        <begin position="12"/>
        <end position="30"/>
    </location>
</feature>
<dbReference type="EMBL" id="CP089982">
    <property type="protein sequence ID" value="WXA95290.1"/>
    <property type="molecule type" value="Genomic_DNA"/>
</dbReference>
<evidence type="ECO:0000256" key="1">
    <source>
        <dbReference type="ARBA" id="ARBA00004651"/>
    </source>
</evidence>
<evidence type="ECO:0000256" key="4">
    <source>
        <dbReference type="ARBA" id="ARBA00022692"/>
    </source>
</evidence>
<organism evidence="8 9">
    <name type="scientific">Pendulispora brunnea</name>
    <dbReference type="NCBI Taxonomy" id="2905690"/>
    <lineage>
        <taxon>Bacteria</taxon>
        <taxon>Pseudomonadati</taxon>
        <taxon>Myxococcota</taxon>
        <taxon>Myxococcia</taxon>
        <taxon>Myxococcales</taxon>
        <taxon>Sorangiineae</taxon>
        <taxon>Pendulisporaceae</taxon>
        <taxon>Pendulispora</taxon>
    </lineage>
</organism>
<dbReference type="InterPro" id="IPR032808">
    <property type="entry name" value="DoxX"/>
</dbReference>
<keyword evidence="3" id="KW-1003">Cell membrane</keyword>
<accession>A0ABZ2KCI7</accession>
<dbReference type="InterPro" id="IPR051907">
    <property type="entry name" value="DoxX-like_oxidoreductase"/>
</dbReference>
<name>A0ABZ2KCI7_9BACT</name>
<keyword evidence="4 7" id="KW-0812">Transmembrane</keyword>
<reference evidence="8 9" key="1">
    <citation type="submission" date="2021-12" db="EMBL/GenBank/DDBJ databases">
        <title>Discovery of the Pendulisporaceae a myxobacterial family with distinct sporulation behavior and unique specialized metabolism.</title>
        <authorList>
            <person name="Garcia R."/>
            <person name="Popoff A."/>
            <person name="Bader C.D."/>
            <person name="Loehr J."/>
            <person name="Walesch S."/>
            <person name="Walt C."/>
            <person name="Boldt J."/>
            <person name="Bunk B."/>
            <person name="Haeckl F.J.F.P.J."/>
            <person name="Gunesch A.P."/>
            <person name="Birkelbach J."/>
            <person name="Nuebel U."/>
            <person name="Pietschmann T."/>
            <person name="Bach T."/>
            <person name="Mueller R."/>
        </authorList>
    </citation>
    <scope>NUCLEOTIDE SEQUENCE [LARGE SCALE GENOMIC DNA]</scope>
    <source>
        <strain evidence="8 9">MSr12523</strain>
    </source>
</reference>
<dbReference type="PANTHER" id="PTHR33452">
    <property type="entry name" value="OXIDOREDUCTASE CATD-RELATED"/>
    <property type="match status" value="1"/>
</dbReference>
<evidence type="ECO:0000313" key="9">
    <source>
        <dbReference type="Proteomes" id="UP001379533"/>
    </source>
</evidence>
<dbReference type="RefSeq" id="WP_394845897.1">
    <property type="nucleotide sequence ID" value="NZ_CP089982.1"/>
</dbReference>
<evidence type="ECO:0000256" key="3">
    <source>
        <dbReference type="ARBA" id="ARBA00022475"/>
    </source>
</evidence>
<proteinExistence type="inferred from homology"/>
<keyword evidence="9" id="KW-1185">Reference proteome</keyword>